<protein>
    <recommendedName>
        <fullName evidence="7">40S ribosomal protein S14</fullName>
    </recommendedName>
</protein>
<dbReference type="AlphaFoldDB" id="A0A9D4Z582"/>
<feature type="region of interest" description="Disordered" evidence="4">
    <location>
        <begin position="1"/>
        <end position="27"/>
    </location>
</feature>
<dbReference type="PANTHER" id="PTHR11759">
    <property type="entry name" value="40S RIBOSOMAL PROTEIN S14/30S RIBOSOMAL PROTEIN S11"/>
    <property type="match status" value="1"/>
</dbReference>
<accession>A0A9D4Z582</accession>
<dbReference type="GO" id="GO:0006412">
    <property type="term" value="P:translation"/>
    <property type="evidence" value="ECO:0007669"/>
    <property type="project" value="InterPro"/>
</dbReference>
<evidence type="ECO:0000313" key="5">
    <source>
        <dbReference type="EMBL" id="KAI5061042.1"/>
    </source>
</evidence>
<keyword evidence="6" id="KW-1185">Reference proteome</keyword>
<comment type="caution">
    <text evidence="5">The sequence shown here is derived from an EMBL/GenBank/DDBJ whole genome shotgun (WGS) entry which is preliminary data.</text>
</comment>
<dbReference type="SUPFAM" id="SSF53137">
    <property type="entry name" value="Translational machinery components"/>
    <property type="match status" value="1"/>
</dbReference>
<comment type="similarity">
    <text evidence="1">Belongs to the universal ribosomal protein uS11 family.</text>
</comment>
<evidence type="ECO:0008006" key="7">
    <source>
        <dbReference type="Google" id="ProtNLM"/>
    </source>
</evidence>
<dbReference type="InterPro" id="IPR036967">
    <property type="entry name" value="Ribosomal_uS11_sf"/>
</dbReference>
<dbReference type="InterPro" id="IPR001971">
    <property type="entry name" value="Ribosomal_uS11"/>
</dbReference>
<evidence type="ECO:0000313" key="6">
    <source>
        <dbReference type="Proteomes" id="UP000886520"/>
    </source>
</evidence>
<proteinExistence type="inferred from homology"/>
<dbReference type="Gene3D" id="3.30.420.80">
    <property type="entry name" value="Ribosomal protein S11"/>
    <property type="match status" value="1"/>
</dbReference>
<dbReference type="GO" id="GO:0005840">
    <property type="term" value="C:ribosome"/>
    <property type="evidence" value="ECO:0007669"/>
    <property type="project" value="UniProtKB-KW"/>
</dbReference>
<dbReference type="OrthoDB" id="1677536at2759"/>
<dbReference type="Proteomes" id="UP000886520">
    <property type="component" value="Chromosome 23"/>
</dbReference>
<dbReference type="GO" id="GO:0003735">
    <property type="term" value="F:structural constituent of ribosome"/>
    <property type="evidence" value="ECO:0007669"/>
    <property type="project" value="InterPro"/>
</dbReference>
<keyword evidence="2" id="KW-0689">Ribosomal protein</keyword>
<keyword evidence="3" id="KW-0687">Ribonucleoprotein</keyword>
<dbReference type="GO" id="GO:1990904">
    <property type="term" value="C:ribonucleoprotein complex"/>
    <property type="evidence" value="ECO:0007669"/>
    <property type="project" value="UniProtKB-KW"/>
</dbReference>
<evidence type="ECO:0000256" key="4">
    <source>
        <dbReference type="SAM" id="MobiDB-lite"/>
    </source>
</evidence>
<reference evidence="5" key="1">
    <citation type="submission" date="2021-01" db="EMBL/GenBank/DDBJ databases">
        <title>Adiantum capillus-veneris genome.</title>
        <authorList>
            <person name="Fang Y."/>
            <person name="Liao Q."/>
        </authorList>
    </citation>
    <scope>NUCLEOTIDE SEQUENCE</scope>
    <source>
        <strain evidence="5">H3</strain>
        <tissue evidence="5">Leaf</tissue>
    </source>
</reference>
<organism evidence="5 6">
    <name type="scientific">Adiantum capillus-veneris</name>
    <name type="common">Maidenhair fern</name>
    <dbReference type="NCBI Taxonomy" id="13818"/>
    <lineage>
        <taxon>Eukaryota</taxon>
        <taxon>Viridiplantae</taxon>
        <taxon>Streptophyta</taxon>
        <taxon>Embryophyta</taxon>
        <taxon>Tracheophyta</taxon>
        <taxon>Polypodiopsida</taxon>
        <taxon>Polypodiidae</taxon>
        <taxon>Polypodiales</taxon>
        <taxon>Pteridineae</taxon>
        <taxon>Pteridaceae</taxon>
        <taxon>Vittarioideae</taxon>
        <taxon>Adiantum</taxon>
    </lineage>
</organism>
<sequence>MSGKRKTKEVQKEENVTLSGPDLSGKFASGKETVAELLKCKELGITALHIKLRGAGGNKTKMPGPGALSALRALALSGMRIGRIEDVILVPTDNTRRKGGRRGRRLL</sequence>
<dbReference type="EMBL" id="JABFUD020000023">
    <property type="protein sequence ID" value="KAI5061042.1"/>
    <property type="molecule type" value="Genomic_DNA"/>
</dbReference>
<evidence type="ECO:0000256" key="2">
    <source>
        <dbReference type="ARBA" id="ARBA00022980"/>
    </source>
</evidence>
<evidence type="ECO:0000256" key="3">
    <source>
        <dbReference type="ARBA" id="ARBA00023274"/>
    </source>
</evidence>
<name>A0A9D4Z582_ADICA</name>
<gene>
    <name evidence="5" type="ORF">GOP47_0023547</name>
</gene>
<dbReference type="Pfam" id="PF00411">
    <property type="entry name" value="Ribosomal_S11"/>
    <property type="match status" value="1"/>
</dbReference>
<evidence type="ECO:0000256" key="1">
    <source>
        <dbReference type="ARBA" id="ARBA00006194"/>
    </source>
</evidence>